<keyword evidence="1" id="KW-0732">Signal</keyword>
<name>A0A7W5ZI77_9BACT</name>
<evidence type="ECO:0008006" key="4">
    <source>
        <dbReference type="Google" id="ProtNLM"/>
    </source>
</evidence>
<evidence type="ECO:0000313" key="3">
    <source>
        <dbReference type="Proteomes" id="UP000541352"/>
    </source>
</evidence>
<reference evidence="2 3" key="1">
    <citation type="submission" date="2020-08" db="EMBL/GenBank/DDBJ databases">
        <title>Genomic Encyclopedia of Type Strains, Phase IV (KMG-IV): sequencing the most valuable type-strain genomes for metagenomic binning, comparative biology and taxonomic classification.</title>
        <authorList>
            <person name="Goeker M."/>
        </authorList>
    </citation>
    <scope>NUCLEOTIDE SEQUENCE [LARGE SCALE GENOMIC DNA]</scope>
    <source>
        <strain evidence="2 3">DSM 17976</strain>
    </source>
</reference>
<dbReference type="Proteomes" id="UP000541352">
    <property type="component" value="Unassembled WGS sequence"/>
</dbReference>
<accession>A0A7W5ZI77</accession>
<evidence type="ECO:0000313" key="2">
    <source>
        <dbReference type="EMBL" id="MBB3836352.1"/>
    </source>
</evidence>
<gene>
    <name evidence="2" type="ORF">FHS57_000334</name>
</gene>
<evidence type="ECO:0000256" key="1">
    <source>
        <dbReference type="SAM" id="SignalP"/>
    </source>
</evidence>
<dbReference type="AlphaFoldDB" id="A0A7W5ZI77"/>
<feature type="chain" id="PRO_5031248786" description="DUF3575 domain-containing protein" evidence="1">
    <location>
        <begin position="20"/>
        <end position="189"/>
    </location>
</feature>
<dbReference type="RefSeq" id="WP_183971117.1">
    <property type="nucleotide sequence ID" value="NZ_JACIBY010000001.1"/>
</dbReference>
<sequence>MKKSFFLAGLLLLIQNSFAQKNAIQDTVSTSRIELETDPIAFALNGYSFHVIYVKKRFRYDLGIFGANQPEAYSGNKGFLTYSRGVGGKINYLLNQKETWFAGVGAGYAKHKITHRASELVQNQETFSIGVHTGYRFFFFKNTSFSNIFIAPWASIDYNIPLNKVNFALGNYTTKPWSIFPTIHLGYKF</sequence>
<feature type="signal peptide" evidence="1">
    <location>
        <begin position="1"/>
        <end position="19"/>
    </location>
</feature>
<dbReference type="SUPFAM" id="SSF56925">
    <property type="entry name" value="OMPA-like"/>
    <property type="match status" value="1"/>
</dbReference>
<organism evidence="2 3">
    <name type="scientific">Runella defluvii</name>
    <dbReference type="NCBI Taxonomy" id="370973"/>
    <lineage>
        <taxon>Bacteria</taxon>
        <taxon>Pseudomonadati</taxon>
        <taxon>Bacteroidota</taxon>
        <taxon>Cytophagia</taxon>
        <taxon>Cytophagales</taxon>
        <taxon>Spirosomataceae</taxon>
        <taxon>Runella</taxon>
    </lineage>
</organism>
<dbReference type="InterPro" id="IPR011250">
    <property type="entry name" value="OMP/PagP_B-barrel"/>
</dbReference>
<protein>
    <recommendedName>
        <fullName evidence="4">DUF3575 domain-containing protein</fullName>
    </recommendedName>
</protein>
<proteinExistence type="predicted"/>
<dbReference type="EMBL" id="JACIBY010000001">
    <property type="protein sequence ID" value="MBB3836352.1"/>
    <property type="molecule type" value="Genomic_DNA"/>
</dbReference>
<keyword evidence="3" id="KW-1185">Reference proteome</keyword>
<comment type="caution">
    <text evidence="2">The sequence shown here is derived from an EMBL/GenBank/DDBJ whole genome shotgun (WGS) entry which is preliminary data.</text>
</comment>